<dbReference type="EMBL" id="JAKHSK010000077">
    <property type="protein sequence ID" value="MCL6220974.1"/>
    <property type="molecule type" value="Genomic_DNA"/>
</dbReference>
<dbReference type="Proteomes" id="UP001139521">
    <property type="component" value="Unassembled WGS sequence"/>
</dbReference>
<keyword evidence="3" id="KW-1185">Reference proteome</keyword>
<organism evidence="2 3">
    <name type="scientific">Zunongwangia pacifica</name>
    <dbReference type="NCBI Taxonomy" id="2911062"/>
    <lineage>
        <taxon>Bacteria</taxon>
        <taxon>Pseudomonadati</taxon>
        <taxon>Bacteroidota</taxon>
        <taxon>Flavobacteriia</taxon>
        <taxon>Flavobacteriales</taxon>
        <taxon>Flavobacteriaceae</taxon>
        <taxon>Zunongwangia</taxon>
    </lineage>
</organism>
<gene>
    <name evidence="2" type="ORF">L1967_22010</name>
</gene>
<dbReference type="Gene3D" id="3.40.50.2000">
    <property type="entry name" value="Glycogen Phosphorylase B"/>
    <property type="match status" value="1"/>
</dbReference>
<comment type="caution">
    <text evidence="2">The sequence shown here is derived from an EMBL/GenBank/DDBJ whole genome shotgun (WGS) entry which is preliminary data.</text>
</comment>
<evidence type="ECO:0000259" key="1">
    <source>
        <dbReference type="Pfam" id="PF00534"/>
    </source>
</evidence>
<dbReference type="InterPro" id="IPR001296">
    <property type="entry name" value="Glyco_trans_1"/>
</dbReference>
<dbReference type="PANTHER" id="PTHR46656">
    <property type="entry name" value="PUTATIVE-RELATED"/>
    <property type="match status" value="1"/>
</dbReference>
<protein>
    <submittedName>
        <fullName evidence="2">Glycosyltransferase family 4 protein</fullName>
    </submittedName>
</protein>
<dbReference type="SUPFAM" id="SSF53756">
    <property type="entry name" value="UDP-Glycosyltransferase/glycogen phosphorylase"/>
    <property type="match status" value="1"/>
</dbReference>
<feature type="domain" description="Glycosyl transferase family 1" evidence="1">
    <location>
        <begin position="166"/>
        <end position="278"/>
    </location>
</feature>
<dbReference type="Pfam" id="PF00534">
    <property type="entry name" value="Glycos_transf_1"/>
    <property type="match status" value="1"/>
</dbReference>
<reference evidence="2" key="1">
    <citation type="submission" date="2022-01" db="EMBL/GenBank/DDBJ databases">
        <title>Genome sequencing of Zunongwangia sp. M21534 genome.</title>
        <authorList>
            <person name="Chen Y."/>
            <person name="Dong C."/>
            <person name="Shao Z."/>
        </authorList>
    </citation>
    <scope>NUCLEOTIDE SEQUENCE</scope>
    <source>
        <strain evidence="2">MCCC M21534</strain>
    </source>
</reference>
<name>A0A9X1ZW17_9FLAO</name>
<dbReference type="RefSeq" id="WP_249603642.1">
    <property type="nucleotide sequence ID" value="NZ_JAKHSK010000077.1"/>
</dbReference>
<proteinExistence type="predicted"/>
<dbReference type="PANTHER" id="PTHR46656:SF3">
    <property type="entry name" value="PUTATIVE-RELATED"/>
    <property type="match status" value="1"/>
</dbReference>
<sequence length="425" mass="49738">MKGINVIGHVNGNFGLGKALRLNIKALEQTNIPFKVYDYKTIAKSNMNELAYECNLFQISLHEVNEVVHSVPFDFFQNKYNLLYLVWESEIVPEKYHSTINLFDEIWTASGYCKSIFSKFFLGEITVVPHPIEVITRNEFNKNELSIYNEEKFSFLFVFDFNSSALRKNPYFLIEVFKKASKLVNHQIELVLKTSNSHHHKKDYQRLMELIEDSENIKIIDEYIDRKELEKLIQECDCYISLHHAEGFGLTLAEAMAYGKPVIATNYSGNTEFMTSSNSFLVETIVKTNDIIDNHFDQSTIWGNPLQENSVNCIVEVFSNPQLAFQKGKIAKQDIAKHLSYENVGRIIENRFHFIYDNMEYFEGFKCKINYFRNQYSNSLIELRINQRELKKIKKNVLVRVILYLKMKYKKFSGSISSNFKILHN</sequence>
<accession>A0A9X1ZW17</accession>
<dbReference type="AlphaFoldDB" id="A0A9X1ZW17"/>
<dbReference type="GO" id="GO:0016757">
    <property type="term" value="F:glycosyltransferase activity"/>
    <property type="evidence" value="ECO:0007669"/>
    <property type="project" value="InterPro"/>
</dbReference>
<evidence type="ECO:0000313" key="2">
    <source>
        <dbReference type="EMBL" id="MCL6220974.1"/>
    </source>
</evidence>
<dbReference type="CDD" id="cd03801">
    <property type="entry name" value="GT4_PimA-like"/>
    <property type="match status" value="1"/>
</dbReference>
<evidence type="ECO:0000313" key="3">
    <source>
        <dbReference type="Proteomes" id="UP001139521"/>
    </source>
</evidence>